<evidence type="ECO:0000313" key="2">
    <source>
        <dbReference type="EMBL" id="KAH1032541.1"/>
    </source>
</evidence>
<accession>A0A9D3ZGD1</accession>
<feature type="region of interest" description="Disordered" evidence="1">
    <location>
        <begin position="38"/>
        <end position="59"/>
    </location>
</feature>
<dbReference type="EMBL" id="JAIQCV010000013">
    <property type="protein sequence ID" value="KAH1032541.1"/>
    <property type="molecule type" value="Genomic_DNA"/>
</dbReference>
<evidence type="ECO:0000313" key="3">
    <source>
        <dbReference type="Proteomes" id="UP000828251"/>
    </source>
</evidence>
<dbReference type="Proteomes" id="UP000828251">
    <property type="component" value="Unassembled WGS sequence"/>
</dbReference>
<keyword evidence="3" id="KW-1185">Reference proteome</keyword>
<dbReference type="AlphaFoldDB" id="A0A9D3ZGD1"/>
<gene>
    <name evidence="2" type="ORF">J1N35_044715</name>
</gene>
<evidence type="ECO:0000256" key="1">
    <source>
        <dbReference type="SAM" id="MobiDB-lite"/>
    </source>
</evidence>
<name>A0A9D3ZGD1_9ROSI</name>
<comment type="caution">
    <text evidence="2">The sequence shown here is derived from an EMBL/GenBank/DDBJ whole genome shotgun (WGS) entry which is preliminary data.</text>
</comment>
<organism evidence="2 3">
    <name type="scientific">Gossypium stocksii</name>
    <dbReference type="NCBI Taxonomy" id="47602"/>
    <lineage>
        <taxon>Eukaryota</taxon>
        <taxon>Viridiplantae</taxon>
        <taxon>Streptophyta</taxon>
        <taxon>Embryophyta</taxon>
        <taxon>Tracheophyta</taxon>
        <taxon>Spermatophyta</taxon>
        <taxon>Magnoliopsida</taxon>
        <taxon>eudicotyledons</taxon>
        <taxon>Gunneridae</taxon>
        <taxon>Pentapetalae</taxon>
        <taxon>rosids</taxon>
        <taxon>malvids</taxon>
        <taxon>Malvales</taxon>
        <taxon>Malvaceae</taxon>
        <taxon>Malvoideae</taxon>
        <taxon>Gossypium</taxon>
    </lineage>
</organism>
<reference evidence="2 3" key="1">
    <citation type="journal article" date="2021" name="Plant Biotechnol. J.">
        <title>Multi-omics assisted identification of the key and species-specific regulatory components of drought-tolerant mechanisms in Gossypium stocksii.</title>
        <authorList>
            <person name="Yu D."/>
            <person name="Ke L."/>
            <person name="Zhang D."/>
            <person name="Wu Y."/>
            <person name="Sun Y."/>
            <person name="Mei J."/>
            <person name="Sun J."/>
            <person name="Sun Y."/>
        </authorList>
    </citation>
    <scope>NUCLEOTIDE SEQUENCE [LARGE SCALE GENOMIC DNA]</scope>
    <source>
        <strain evidence="3">cv. E1</strain>
        <tissue evidence="2">Leaf</tissue>
    </source>
</reference>
<proteinExistence type="predicted"/>
<protein>
    <submittedName>
        <fullName evidence="2">Uncharacterized protein</fullName>
    </submittedName>
</protein>
<sequence>MFNIGNTYRGMTSSFNGWQLKPGADDLEIALFSEPELVPTKLEDGGSDGEGPSEHVKEDSQFKTYLPLTHMHNVDLSTKDGLEFAEFPHRRPSYTSSSLNSSDLEVGRSFPLKMVLSL</sequence>